<evidence type="ECO:0000259" key="1">
    <source>
        <dbReference type="Pfam" id="PF04230"/>
    </source>
</evidence>
<protein>
    <submittedName>
        <fullName evidence="2">Colanic acid biosynthesis protein</fullName>
    </submittedName>
</protein>
<dbReference type="PANTHER" id="PTHR36836">
    <property type="entry name" value="COLANIC ACID BIOSYNTHESIS PROTEIN WCAK"/>
    <property type="match status" value="1"/>
</dbReference>
<sequence>MNIYIYNCSNTFNYGSMMMGENFISYFNKITGTKNNYYLETVEEINIKRIIEATGINEIYSVGMNSLFKEELNKYDYMFSYMKFKKVISGFANGIDLVIVLGGDDFTEYYGWKSPIVNGIKLNLLKKEGLKVVMFGQTMGPYHSFRKPIMKQLLSKIDKIYPRDPITYNYLKEFGLKNISITDDLALLPLSKQELKEKTKKYITYCPSELIYRYSKEGNRQDWIDFNLFMIDKIMNKYKDKKLVLLAHVLKPEHVDDRIIVNELYGLVKHKYMDRIIIENNEMYPYGVRNYIQQSLFTISSRMHPVVSSIQCEIPAIALSYSSKYWGIIDERYGLGEYIIDVRYLSYDEMKEKFVCLMDKIELEYEPIQQKIKNKNKLANENIMQTLREIVDLDDGK</sequence>
<dbReference type="Proteomes" id="UP000239471">
    <property type="component" value="Unassembled WGS sequence"/>
</dbReference>
<proteinExistence type="predicted"/>
<dbReference type="InterPro" id="IPR007345">
    <property type="entry name" value="Polysacch_pyruvyl_Trfase"/>
</dbReference>
<dbReference type="OrthoDB" id="1551438at2"/>
<accession>A0A2T0BJP0</accession>
<feature type="domain" description="Polysaccharide pyruvyl transferase" evidence="1">
    <location>
        <begin position="71"/>
        <end position="323"/>
    </location>
</feature>
<reference evidence="2 3" key="1">
    <citation type="submission" date="2018-03" db="EMBL/GenBank/DDBJ databases">
        <title>Genome sequence of Clostridium vincentii DSM 10228.</title>
        <authorList>
            <person name="Poehlein A."/>
            <person name="Daniel R."/>
        </authorList>
    </citation>
    <scope>NUCLEOTIDE SEQUENCE [LARGE SCALE GENOMIC DNA]</scope>
    <source>
        <strain evidence="2 3">DSM 10228</strain>
    </source>
</reference>
<keyword evidence="3" id="KW-1185">Reference proteome</keyword>
<comment type="caution">
    <text evidence="2">The sequence shown here is derived from an EMBL/GenBank/DDBJ whole genome shotgun (WGS) entry which is preliminary data.</text>
</comment>
<evidence type="ECO:0000313" key="2">
    <source>
        <dbReference type="EMBL" id="PRR84089.1"/>
    </source>
</evidence>
<dbReference type="AlphaFoldDB" id="A0A2T0BJP0"/>
<name>A0A2T0BJP0_9CLOT</name>
<gene>
    <name evidence="2" type="ORF">CLVI_03870</name>
</gene>
<dbReference type="Pfam" id="PF04230">
    <property type="entry name" value="PS_pyruv_trans"/>
    <property type="match status" value="1"/>
</dbReference>
<organism evidence="2 3">
    <name type="scientific">Clostridium vincentii</name>
    <dbReference type="NCBI Taxonomy" id="52704"/>
    <lineage>
        <taxon>Bacteria</taxon>
        <taxon>Bacillati</taxon>
        <taxon>Bacillota</taxon>
        <taxon>Clostridia</taxon>
        <taxon>Eubacteriales</taxon>
        <taxon>Clostridiaceae</taxon>
        <taxon>Clostridium</taxon>
    </lineage>
</organism>
<evidence type="ECO:0000313" key="3">
    <source>
        <dbReference type="Proteomes" id="UP000239471"/>
    </source>
</evidence>
<dbReference type="EMBL" id="PVXQ01000003">
    <property type="protein sequence ID" value="PRR84089.1"/>
    <property type="molecule type" value="Genomic_DNA"/>
</dbReference>
<dbReference type="PANTHER" id="PTHR36836:SF1">
    <property type="entry name" value="COLANIC ACID BIOSYNTHESIS PROTEIN WCAK"/>
    <property type="match status" value="1"/>
</dbReference>
<dbReference type="RefSeq" id="WP_106058429.1">
    <property type="nucleotide sequence ID" value="NZ_PVXQ01000003.1"/>
</dbReference>